<evidence type="ECO:0000313" key="3">
    <source>
        <dbReference type="Proteomes" id="UP001233271"/>
    </source>
</evidence>
<evidence type="ECO:0000313" key="2">
    <source>
        <dbReference type="EMBL" id="BEI91801.1"/>
    </source>
</evidence>
<dbReference type="KEGG" id="ccac:CcaHIS019_0406210"/>
<keyword evidence="1" id="KW-0812">Transmembrane</keyword>
<dbReference type="AlphaFoldDB" id="A0AA48QVY9"/>
<keyword evidence="1" id="KW-0472">Membrane</keyword>
<evidence type="ECO:0000256" key="1">
    <source>
        <dbReference type="SAM" id="Phobius"/>
    </source>
</evidence>
<keyword evidence="3" id="KW-1185">Reference proteome</keyword>
<dbReference type="EMBL" id="AP028215">
    <property type="protein sequence ID" value="BEI91801.1"/>
    <property type="molecule type" value="Genomic_DNA"/>
</dbReference>
<dbReference type="Proteomes" id="UP001233271">
    <property type="component" value="Chromosome 4"/>
</dbReference>
<proteinExistence type="predicted"/>
<organism evidence="2 3">
    <name type="scientific">Cutaneotrichosporon cavernicola</name>
    <dbReference type="NCBI Taxonomy" id="279322"/>
    <lineage>
        <taxon>Eukaryota</taxon>
        <taxon>Fungi</taxon>
        <taxon>Dikarya</taxon>
        <taxon>Basidiomycota</taxon>
        <taxon>Agaricomycotina</taxon>
        <taxon>Tremellomycetes</taxon>
        <taxon>Trichosporonales</taxon>
        <taxon>Trichosporonaceae</taxon>
        <taxon>Cutaneotrichosporon</taxon>
    </lineage>
</organism>
<sequence length="79" mass="8817">MFRTALRTTAPLVRVTQLRAASTSQPPKGKLRAAWDQVPVDVYPLVFAVSGVCCLGIFTMGWHLATDRHLRLVPDRLRS</sequence>
<protein>
    <submittedName>
        <fullName evidence="2">Uncharacterized protein</fullName>
    </submittedName>
</protein>
<feature type="transmembrane region" description="Helical" evidence="1">
    <location>
        <begin position="42"/>
        <end position="62"/>
    </location>
</feature>
<reference evidence="2" key="1">
    <citation type="journal article" date="2023" name="BMC Genomics">
        <title>Chromosome-level genome assemblies of Cutaneotrichosporon spp. (Trichosporonales, Basidiomycota) reveal imbalanced evolution between nucleotide sequences and chromosome synteny.</title>
        <authorList>
            <person name="Kobayashi Y."/>
            <person name="Kayamori A."/>
            <person name="Aoki K."/>
            <person name="Shiwa Y."/>
            <person name="Matsutani M."/>
            <person name="Fujita N."/>
            <person name="Sugita T."/>
            <person name="Iwasaki W."/>
            <person name="Tanaka N."/>
            <person name="Takashima M."/>
        </authorList>
    </citation>
    <scope>NUCLEOTIDE SEQUENCE</scope>
    <source>
        <strain evidence="2">HIS019</strain>
    </source>
</reference>
<gene>
    <name evidence="2" type="ORF">CcaverHIS019_0406210</name>
</gene>
<accession>A0AA48QVY9</accession>
<dbReference type="GeneID" id="85495671"/>
<name>A0AA48QVY9_9TREE</name>
<keyword evidence="1" id="KW-1133">Transmembrane helix</keyword>
<dbReference type="RefSeq" id="XP_060457066.1">
    <property type="nucleotide sequence ID" value="XM_060600476.1"/>
</dbReference>